<keyword evidence="4" id="KW-0732">Signal</keyword>
<feature type="signal peptide" evidence="4">
    <location>
        <begin position="1"/>
        <end position="21"/>
    </location>
</feature>
<evidence type="ECO:0000256" key="2">
    <source>
        <dbReference type="SAM" id="Coils"/>
    </source>
</evidence>
<feature type="chain" id="PRO_5045680246" evidence="4">
    <location>
        <begin position="22"/>
        <end position="739"/>
    </location>
</feature>
<evidence type="ECO:0000313" key="7">
    <source>
        <dbReference type="Proteomes" id="UP000623301"/>
    </source>
</evidence>
<dbReference type="EMBL" id="JAEHFJ010000011">
    <property type="protein sequence ID" value="MBJ2176089.1"/>
    <property type="molecule type" value="Genomic_DNA"/>
</dbReference>
<dbReference type="Gene3D" id="1.25.40.10">
    <property type="entry name" value="Tetratricopeptide repeat domain"/>
    <property type="match status" value="3"/>
</dbReference>
<dbReference type="GO" id="GO:0016301">
    <property type="term" value="F:kinase activity"/>
    <property type="evidence" value="ECO:0007669"/>
    <property type="project" value="UniProtKB-KW"/>
</dbReference>
<comment type="caution">
    <text evidence="6">The sequence shown here is derived from an EMBL/GenBank/DDBJ whole genome shotgun (WGS) entry which is preliminary data.</text>
</comment>
<keyword evidence="6" id="KW-0808">Transferase</keyword>
<evidence type="ECO:0000313" key="6">
    <source>
        <dbReference type="EMBL" id="MBJ2176089.1"/>
    </source>
</evidence>
<protein>
    <submittedName>
        <fullName evidence="6">Histidine kinase</fullName>
    </submittedName>
</protein>
<feature type="domain" description="Signal transduction histidine kinase internal region" evidence="5">
    <location>
        <begin position="535"/>
        <end position="613"/>
    </location>
</feature>
<feature type="coiled-coil region" evidence="2">
    <location>
        <begin position="443"/>
        <end position="480"/>
    </location>
</feature>
<dbReference type="RefSeq" id="WP_198842719.1">
    <property type="nucleotide sequence ID" value="NZ_JAEHFJ010000011.1"/>
</dbReference>
<keyword evidence="1" id="KW-0802">TPR repeat</keyword>
<dbReference type="InterPro" id="IPR036890">
    <property type="entry name" value="HATPase_C_sf"/>
</dbReference>
<sequence length="739" mass="84630">MKQKLYILTMLFFVVFSYMQAQENDRIALPNKIYSDRVTDESGTPLSGLTVRVKSKGLRTTTNSNGEFSINASNGDVIELSKNGVVINTYRLTGSIYYEVEDESGVIENEEKRKSSSISKFKRNNNSDDFQGYLDSASYNKKRNPTKSIDQVGGALLIANDNNNKSQLAQSYTILGDVYMNLKQYDLAASNYKISIDNIDDIAVQLKLADAYFRDNDTKNSESNYNEVLSEKKVSDIQKIAAHKGLGNVYLKLKEHKKAVAQYQKALIIAQKEKNTAEITDLNTRISEALEASGQIAKAEDFLMLARTNVRKQSSKEEAIQSQRTADFYSRNKNVDKEVLLRKETLKNLEDAELNEIVMEDDSEALSKPKVKYDLGNALLKQNNFEEAIPILEESASEAENNEDILTQKDAIQRLSEAYASVGDDNKALSNYQKYVSLVDKLYQQKEEEINAVVSLNRDLSEQQNRITSLEKDRELTQSKYQLSQSESRLTIENDRRQKLIIYALIGGLLLLLFSLFWMIRSNKQKRLANNLLALKSLRTQMNPHFIFNALNSVNSFISQNDERTANRYLTDFSTLMRSVLNNSEEDFIPLENEIELLELYLKLEHSRFKDKFDYELNVDAAIDRGQFQIPPMLLQPYVENAVWHGLRYKKEKGFLKVSLDKIDEETIKIEIADNGIGRVKSKALKTEHQKKQKSKGMQNIKQRIQILNQMYKDKVDVFIEDMHEDKTGTKVVLILKKD</sequence>
<dbReference type="PROSITE" id="PS50005">
    <property type="entry name" value="TPR"/>
    <property type="match status" value="2"/>
</dbReference>
<accession>A0ABS0WVS1</accession>
<dbReference type="InterPro" id="IPR008969">
    <property type="entry name" value="CarboxyPept-like_regulatory"/>
</dbReference>
<dbReference type="SUPFAM" id="SSF49464">
    <property type="entry name" value="Carboxypeptidase regulatory domain-like"/>
    <property type="match status" value="1"/>
</dbReference>
<dbReference type="PANTHER" id="PTHR34220:SF7">
    <property type="entry name" value="SENSOR HISTIDINE KINASE YPDA"/>
    <property type="match status" value="1"/>
</dbReference>
<keyword evidence="3" id="KW-0472">Membrane</keyword>
<dbReference type="InterPro" id="IPR010559">
    <property type="entry name" value="Sig_transdc_His_kin_internal"/>
</dbReference>
<dbReference type="Pfam" id="PF06580">
    <property type="entry name" value="His_kinase"/>
    <property type="match status" value="1"/>
</dbReference>
<reference evidence="6 7" key="1">
    <citation type="submission" date="2020-12" db="EMBL/GenBank/DDBJ databases">
        <title>Aureibaculum luteum sp. nov. and Aureibaculum flavum sp. nov., novel members of the family Flavobacteriaceae isolated from Antarctic intertidal sediments.</title>
        <authorList>
            <person name="He X."/>
            <person name="Zhang X."/>
        </authorList>
    </citation>
    <scope>NUCLEOTIDE SEQUENCE [LARGE SCALE GENOMIC DNA]</scope>
    <source>
        <strain evidence="6 7">A20</strain>
    </source>
</reference>
<dbReference type="SUPFAM" id="SSF48452">
    <property type="entry name" value="TPR-like"/>
    <property type="match status" value="2"/>
</dbReference>
<dbReference type="InterPro" id="IPR019734">
    <property type="entry name" value="TPR_rpt"/>
</dbReference>
<dbReference type="InterPro" id="IPR050640">
    <property type="entry name" value="Bact_2-comp_sensor_kinase"/>
</dbReference>
<organism evidence="6 7">
    <name type="scientific">Aureibaculum flavum</name>
    <dbReference type="NCBI Taxonomy" id="2795986"/>
    <lineage>
        <taxon>Bacteria</taxon>
        <taxon>Pseudomonadati</taxon>
        <taxon>Bacteroidota</taxon>
        <taxon>Flavobacteriia</taxon>
        <taxon>Flavobacteriales</taxon>
        <taxon>Flavobacteriaceae</taxon>
        <taxon>Aureibaculum</taxon>
    </lineage>
</organism>
<evidence type="ECO:0000256" key="4">
    <source>
        <dbReference type="SAM" id="SignalP"/>
    </source>
</evidence>
<gene>
    <name evidence="6" type="ORF">JBL43_17690</name>
</gene>
<name>A0ABS0WVS1_9FLAO</name>
<keyword evidence="6" id="KW-0418">Kinase</keyword>
<evidence type="ECO:0000256" key="3">
    <source>
        <dbReference type="SAM" id="Phobius"/>
    </source>
</evidence>
<keyword evidence="7" id="KW-1185">Reference proteome</keyword>
<dbReference type="Proteomes" id="UP000623301">
    <property type="component" value="Unassembled WGS sequence"/>
</dbReference>
<dbReference type="InterPro" id="IPR011990">
    <property type="entry name" value="TPR-like_helical_dom_sf"/>
</dbReference>
<proteinExistence type="predicted"/>
<dbReference type="Pfam" id="PF13181">
    <property type="entry name" value="TPR_8"/>
    <property type="match status" value="3"/>
</dbReference>
<feature type="transmembrane region" description="Helical" evidence="3">
    <location>
        <begin position="500"/>
        <end position="520"/>
    </location>
</feature>
<dbReference type="SUPFAM" id="SSF55874">
    <property type="entry name" value="ATPase domain of HSP90 chaperone/DNA topoisomerase II/histidine kinase"/>
    <property type="match status" value="1"/>
</dbReference>
<feature type="repeat" description="TPR" evidence="1">
    <location>
        <begin position="240"/>
        <end position="273"/>
    </location>
</feature>
<feature type="repeat" description="TPR" evidence="1">
    <location>
        <begin position="369"/>
        <end position="402"/>
    </location>
</feature>
<dbReference type="Gene3D" id="3.30.565.10">
    <property type="entry name" value="Histidine kinase-like ATPase, C-terminal domain"/>
    <property type="match status" value="1"/>
</dbReference>
<keyword evidence="2" id="KW-0175">Coiled coil</keyword>
<keyword evidence="3" id="KW-1133">Transmembrane helix</keyword>
<dbReference type="SMART" id="SM00028">
    <property type="entry name" value="TPR"/>
    <property type="match status" value="3"/>
</dbReference>
<dbReference type="Gene3D" id="2.60.40.1120">
    <property type="entry name" value="Carboxypeptidase-like, regulatory domain"/>
    <property type="match status" value="1"/>
</dbReference>
<evidence type="ECO:0000259" key="5">
    <source>
        <dbReference type="Pfam" id="PF06580"/>
    </source>
</evidence>
<evidence type="ECO:0000256" key="1">
    <source>
        <dbReference type="PROSITE-ProRule" id="PRU00339"/>
    </source>
</evidence>
<keyword evidence="3" id="KW-0812">Transmembrane</keyword>
<dbReference type="PANTHER" id="PTHR34220">
    <property type="entry name" value="SENSOR HISTIDINE KINASE YPDA"/>
    <property type="match status" value="1"/>
</dbReference>